<dbReference type="GO" id="GO:0022857">
    <property type="term" value="F:transmembrane transporter activity"/>
    <property type="evidence" value="ECO:0007669"/>
    <property type="project" value="InterPro"/>
</dbReference>
<feature type="transmembrane region" description="Helical" evidence="4">
    <location>
        <begin position="303"/>
        <end position="323"/>
    </location>
</feature>
<evidence type="ECO:0000256" key="4">
    <source>
        <dbReference type="SAM" id="Phobius"/>
    </source>
</evidence>
<dbReference type="InterPro" id="IPR020846">
    <property type="entry name" value="MFS_dom"/>
</dbReference>
<feature type="transmembrane region" description="Helical" evidence="4">
    <location>
        <begin position="213"/>
        <end position="233"/>
    </location>
</feature>
<dbReference type="STRING" id="290398.Csal_1089"/>
<keyword evidence="1 4" id="KW-0812">Transmembrane</keyword>
<dbReference type="EMBL" id="CP000285">
    <property type="protein sequence ID" value="ABE58445.1"/>
    <property type="molecule type" value="Genomic_DNA"/>
</dbReference>
<feature type="transmembrane region" description="Helical" evidence="4">
    <location>
        <begin position="239"/>
        <end position="257"/>
    </location>
</feature>
<evidence type="ECO:0000313" key="7">
    <source>
        <dbReference type="Proteomes" id="UP000000239"/>
    </source>
</evidence>
<feature type="domain" description="Major facilitator superfamily (MFS) profile" evidence="5">
    <location>
        <begin position="1"/>
        <end position="338"/>
    </location>
</feature>
<dbReference type="PANTHER" id="PTHR23521:SF3">
    <property type="entry name" value="MFS TRANSPORTER"/>
    <property type="match status" value="1"/>
</dbReference>
<feature type="transmembrane region" description="Helical" evidence="4">
    <location>
        <begin position="80"/>
        <end position="103"/>
    </location>
</feature>
<keyword evidence="3 4" id="KW-0472">Membrane</keyword>
<feature type="transmembrane region" description="Helical" evidence="4">
    <location>
        <begin position="23"/>
        <end position="41"/>
    </location>
</feature>
<gene>
    <name evidence="6" type="ordered locus">Csal_1089</name>
</gene>
<dbReference type="eggNOG" id="COG2814">
    <property type="taxonomic scope" value="Bacteria"/>
</dbReference>
<dbReference type="SUPFAM" id="SSF103473">
    <property type="entry name" value="MFS general substrate transporter"/>
    <property type="match status" value="1"/>
</dbReference>
<sequence length="338" mass="35764">MGLMPTLIFLGGISDVVGRIKPLLVALTLCLLATLLLVITPGWSSLLIARFFLGVGTALATTSGSAYMGELALEGSKSKAALLVTSSTSLGFGAGALATGISLEIEGMTFLPKSFVIFFVMAVFLLATTPWLFKSYKKKKAKLLRLPLFPKDTWLYGASMLIAWATTGMTIAIIPLNLKNIGLSQYTGLVIFLAIFVGFLCQPLARRVQSTKALKLGLLFTPLGYLAMLLGISKNSLPLILMGTSLTSASSYGFTYLSSLFKFTSMGSSETSRATAGLFVYAYIGFSLPVIGGGVIADAYGLFTSSLIFLIAQIVAIAFLLAAPQLRVIKKSISPGVS</sequence>
<evidence type="ECO:0000313" key="6">
    <source>
        <dbReference type="EMBL" id="ABE58445.1"/>
    </source>
</evidence>
<evidence type="ECO:0000256" key="2">
    <source>
        <dbReference type="ARBA" id="ARBA00022989"/>
    </source>
</evidence>
<dbReference type="InterPro" id="IPR011701">
    <property type="entry name" value="MFS"/>
</dbReference>
<dbReference type="Pfam" id="PF07690">
    <property type="entry name" value="MFS_1"/>
    <property type="match status" value="1"/>
</dbReference>
<dbReference type="InterPro" id="IPR036259">
    <property type="entry name" value="MFS_trans_sf"/>
</dbReference>
<evidence type="ECO:0000256" key="3">
    <source>
        <dbReference type="ARBA" id="ARBA00023136"/>
    </source>
</evidence>
<keyword evidence="2 4" id="KW-1133">Transmembrane helix</keyword>
<proteinExistence type="predicted"/>
<dbReference type="KEGG" id="csa:Csal_1089"/>
<dbReference type="PANTHER" id="PTHR23521">
    <property type="entry name" value="TRANSPORTER MFS SUPERFAMILY"/>
    <property type="match status" value="1"/>
</dbReference>
<name>Q1QYL3_CHRI1</name>
<feature type="transmembrane region" description="Helical" evidence="4">
    <location>
        <begin position="115"/>
        <end position="133"/>
    </location>
</feature>
<dbReference type="Gene3D" id="1.20.1250.20">
    <property type="entry name" value="MFS general substrate transporter like domains"/>
    <property type="match status" value="1"/>
</dbReference>
<evidence type="ECO:0000256" key="1">
    <source>
        <dbReference type="ARBA" id="ARBA00022692"/>
    </source>
</evidence>
<feature type="transmembrane region" description="Helical" evidence="4">
    <location>
        <begin position="278"/>
        <end position="297"/>
    </location>
</feature>
<dbReference type="HOGENOM" id="CLU_038683_1_1_6"/>
<feature type="transmembrane region" description="Helical" evidence="4">
    <location>
        <begin position="154"/>
        <end position="177"/>
    </location>
</feature>
<accession>Q1QYL3</accession>
<dbReference type="PROSITE" id="PS50850">
    <property type="entry name" value="MFS"/>
    <property type="match status" value="1"/>
</dbReference>
<keyword evidence="7" id="KW-1185">Reference proteome</keyword>
<dbReference type="GO" id="GO:0005886">
    <property type="term" value="C:plasma membrane"/>
    <property type="evidence" value="ECO:0007669"/>
    <property type="project" value="TreeGrafter"/>
</dbReference>
<dbReference type="Proteomes" id="UP000000239">
    <property type="component" value="Chromosome"/>
</dbReference>
<feature type="transmembrane region" description="Helical" evidence="4">
    <location>
        <begin position="183"/>
        <end position="201"/>
    </location>
</feature>
<organism evidence="6 7">
    <name type="scientific">Chromohalobacter israelensis (strain ATCC BAA-138 / DSM 3043 / CIP 106854 / NCIMB 13768 / 1H11)</name>
    <name type="common">Chromohalobacter salexigens</name>
    <dbReference type="NCBI Taxonomy" id="290398"/>
    <lineage>
        <taxon>Bacteria</taxon>
        <taxon>Pseudomonadati</taxon>
        <taxon>Pseudomonadota</taxon>
        <taxon>Gammaproteobacteria</taxon>
        <taxon>Oceanospirillales</taxon>
        <taxon>Halomonadaceae</taxon>
        <taxon>Chromohalobacter</taxon>
    </lineage>
</organism>
<reference evidence="6 7" key="1">
    <citation type="journal article" date="2011" name="Stand. Genomic Sci.">
        <title>Complete genome sequence of the halophilic and highly halotolerant Chromohalobacter salexigens type strain (1H11(T)).</title>
        <authorList>
            <person name="Copeland A."/>
            <person name="O'Connor K."/>
            <person name="Lucas S."/>
            <person name="Lapidus A."/>
            <person name="Berry K.W."/>
            <person name="Detter J.C."/>
            <person name="Del Rio T.G."/>
            <person name="Hammon N."/>
            <person name="Dalin E."/>
            <person name="Tice H."/>
            <person name="Pitluck S."/>
            <person name="Bruce D."/>
            <person name="Goodwin L."/>
            <person name="Han C."/>
            <person name="Tapia R."/>
            <person name="Saunders E."/>
            <person name="Schmutz J."/>
            <person name="Brettin T."/>
            <person name="Larimer F."/>
            <person name="Land M."/>
            <person name="Hauser L."/>
            <person name="Vargas C."/>
            <person name="Nieto J.J."/>
            <person name="Kyrpides N.C."/>
            <person name="Ivanova N."/>
            <person name="Goker M."/>
            <person name="Klenk H.P."/>
            <person name="Csonka L.N."/>
            <person name="Woyke T."/>
        </authorList>
    </citation>
    <scope>NUCLEOTIDE SEQUENCE [LARGE SCALE GENOMIC DNA]</scope>
    <source>
        <strain evidence="7">ATCC BAA-138 / DSM 3043 / CIP 106854 / NCIMB 13768 / 1H11</strain>
    </source>
</reference>
<dbReference type="AlphaFoldDB" id="Q1QYL3"/>
<feature type="transmembrane region" description="Helical" evidence="4">
    <location>
        <begin position="47"/>
        <end position="68"/>
    </location>
</feature>
<evidence type="ECO:0000259" key="5">
    <source>
        <dbReference type="PROSITE" id="PS50850"/>
    </source>
</evidence>
<protein>
    <submittedName>
        <fullName evidence="6">Membrane protein, major facilitator transporter family</fullName>
    </submittedName>
</protein>